<dbReference type="InterPro" id="IPR012340">
    <property type="entry name" value="NA-bd_OB-fold"/>
</dbReference>
<dbReference type="Proteomes" id="UP001341840">
    <property type="component" value="Unassembled WGS sequence"/>
</dbReference>
<dbReference type="Pfam" id="PF02721">
    <property type="entry name" value="DUF223"/>
    <property type="match status" value="1"/>
</dbReference>
<evidence type="ECO:0000259" key="2">
    <source>
        <dbReference type="Pfam" id="PF02721"/>
    </source>
</evidence>
<proteinExistence type="predicted"/>
<accession>A0ABU6XFD3</accession>
<protein>
    <recommendedName>
        <fullName evidence="2">Replication protein A 70 kDa DNA-binding subunit B/D first OB fold domain-containing protein</fullName>
    </recommendedName>
</protein>
<evidence type="ECO:0000256" key="1">
    <source>
        <dbReference type="SAM" id="MobiDB-lite"/>
    </source>
</evidence>
<dbReference type="SUPFAM" id="SSF50249">
    <property type="entry name" value="Nucleic acid-binding proteins"/>
    <property type="match status" value="1"/>
</dbReference>
<dbReference type="InterPro" id="IPR003871">
    <property type="entry name" value="RFA1B/D_OB_1st"/>
</dbReference>
<name>A0ABU6XFD3_9FABA</name>
<reference evidence="3 4" key="1">
    <citation type="journal article" date="2023" name="Plants (Basel)">
        <title>Bridging the Gap: Combining Genomics and Transcriptomics Approaches to Understand Stylosanthes scabra, an Orphan Legume from the Brazilian Caatinga.</title>
        <authorList>
            <person name="Ferreira-Neto J.R.C."/>
            <person name="da Silva M.D."/>
            <person name="Binneck E."/>
            <person name="de Melo N.F."/>
            <person name="da Silva R.H."/>
            <person name="de Melo A.L.T.M."/>
            <person name="Pandolfi V."/>
            <person name="Bustamante F.O."/>
            <person name="Brasileiro-Vidal A.C."/>
            <person name="Benko-Iseppon A.M."/>
        </authorList>
    </citation>
    <scope>NUCLEOTIDE SEQUENCE [LARGE SCALE GENOMIC DNA]</scope>
    <source>
        <tissue evidence="3">Leaves</tissue>
    </source>
</reference>
<evidence type="ECO:0000313" key="4">
    <source>
        <dbReference type="Proteomes" id="UP001341840"/>
    </source>
</evidence>
<comment type="caution">
    <text evidence="3">The sequence shown here is derived from an EMBL/GenBank/DDBJ whole genome shotgun (WGS) entry which is preliminary data.</text>
</comment>
<feature type="region of interest" description="Disordered" evidence="1">
    <location>
        <begin position="417"/>
        <end position="447"/>
    </location>
</feature>
<dbReference type="Gene3D" id="2.40.50.140">
    <property type="entry name" value="Nucleic acid-binding proteins"/>
    <property type="match status" value="1"/>
</dbReference>
<feature type="compositionally biased region" description="Basic residues" evidence="1">
    <location>
        <begin position="430"/>
        <end position="439"/>
    </location>
</feature>
<dbReference type="EMBL" id="JASCZI010211682">
    <property type="protein sequence ID" value="MED6195851.1"/>
    <property type="molecule type" value="Genomic_DNA"/>
</dbReference>
<feature type="domain" description="Replication protein A 70 kDa DNA-binding subunit B/D first OB fold" evidence="2">
    <location>
        <begin position="5"/>
        <end position="77"/>
    </location>
</feature>
<sequence>MGDMFDFLEDVDTKKGHWRFQVYAVRMWKEMNTKNTKEVNNIEIVFQDIKGGRIQASIPRSMFKRHGGSIEEFKMTVLEPVAQPAFPLEPFRSHDISELLSAKRIDGSQLIDVIAEVIGKKEPRELTTVQGHETKRLALRIQDLEFGHMEDSQVEPLIVVFQFFRPNRWKSKTTVQNHFQFLKLHIDPTLSDVKEFWTRLIGDTPSSSVRIAQVSSQGGSSGVVELRRGTAVVKTIEQFMTLEEACTCCNKKVEEGNNGKYKCKNCETDEAEAELRLRSWLVMALEVSLCYCGIPRSASCVGLRDEEYPETFDSMMWRRLLFRIYVKKGHMKGFHNVYSIAAMCDDEDIVTMNFPDDFEDNGCSNEVNEDLGVVSLDQTNEKCAVASMMEDSVTNINMKTPGKMSTTSVKHCVSQQLEQEADGQHSTNRFSRKGLKRGKMQLNDKEN</sequence>
<keyword evidence="4" id="KW-1185">Reference proteome</keyword>
<evidence type="ECO:0000313" key="3">
    <source>
        <dbReference type="EMBL" id="MED6195851.1"/>
    </source>
</evidence>
<gene>
    <name evidence="3" type="ORF">PIB30_041799</name>
</gene>
<organism evidence="3 4">
    <name type="scientific">Stylosanthes scabra</name>
    <dbReference type="NCBI Taxonomy" id="79078"/>
    <lineage>
        <taxon>Eukaryota</taxon>
        <taxon>Viridiplantae</taxon>
        <taxon>Streptophyta</taxon>
        <taxon>Embryophyta</taxon>
        <taxon>Tracheophyta</taxon>
        <taxon>Spermatophyta</taxon>
        <taxon>Magnoliopsida</taxon>
        <taxon>eudicotyledons</taxon>
        <taxon>Gunneridae</taxon>
        <taxon>Pentapetalae</taxon>
        <taxon>rosids</taxon>
        <taxon>fabids</taxon>
        <taxon>Fabales</taxon>
        <taxon>Fabaceae</taxon>
        <taxon>Papilionoideae</taxon>
        <taxon>50 kb inversion clade</taxon>
        <taxon>dalbergioids sensu lato</taxon>
        <taxon>Dalbergieae</taxon>
        <taxon>Pterocarpus clade</taxon>
        <taxon>Stylosanthes</taxon>
    </lineage>
</organism>
<feature type="compositionally biased region" description="Polar residues" evidence="1">
    <location>
        <begin position="417"/>
        <end position="429"/>
    </location>
</feature>